<dbReference type="EMBL" id="JBHTKA010000008">
    <property type="protein sequence ID" value="MFD1001929.1"/>
    <property type="molecule type" value="Genomic_DNA"/>
</dbReference>
<feature type="domain" description="Phage integrase SAM-like" evidence="2">
    <location>
        <begin position="109"/>
        <end position="189"/>
    </location>
</feature>
<evidence type="ECO:0000256" key="1">
    <source>
        <dbReference type="ARBA" id="ARBA00023125"/>
    </source>
</evidence>
<reference evidence="5" key="1">
    <citation type="journal article" date="2019" name="Int. J. Syst. Evol. Microbiol.">
        <title>The Global Catalogue of Microorganisms (GCM) 10K type strain sequencing project: providing services to taxonomists for standard genome sequencing and annotation.</title>
        <authorList>
            <consortium name="The Broad Institute Genomics Platform"/>
            <consortium name="The Broad Institute Genome Sequencing Center for Infectious Disease"/>
            <person name="Wu L."/>
            <person name="Ma J."/>
        </authorList>
    </citation>
    <scope>NUCLEOTIDE SEQUENCE [LARGE SCALE GENOMIC DNA]</scope>
    <source>
        <strain evidence="5">CCUG 58938</strain>
    </source>
</reference>
<name>A0ABW3K6T0_9BACT</name>
<dbReference type="RefSeq" id="WP_377582534.1">
    <property type="nucleotide sequence ID" value="NZ_JBHTKA010000008.1"/>
</dbReference>
<evidence type="ECO:0000313" key="5">
    <source>
        <dbReference type="Proteomes" id="UP001597112"/>
    </source>
</evidence>
<keyword evidence="5" id="KW-1185">Reference proteome</keyword>
<evidence type="ECO:0000259" key="3">
    <source>
        <dbReference type="Pfam" id="PF17293"/>
    </source>
</evidence>
<organism evidence="4 5">
    <name type="scientific">Ohtaekwangia kribbensis</name>
    <dbReference type="NCBI Taxonomy" id="688913"/>
    <lineage>
        <taxon>Bacteria</taxon>
        <taxon>Pseudomonadati</taxon>
        <taxon>Bacteroidota</taxon>
        <taxon>Cytophagia</taxon>
        <taxon>Cytophagales</taxon>
        <taxon>Fulvivirgaceae</taxon>
        <taxon>Ohtaekwangia</taxon>
    </lineage>
</organism>
<gene>
    <name evidence="4" type="ORF">ACFQ21_21570</name>
</gene>
<dbReference type="Proteomes" id="UP001597112">
    <property type="component" value="Unassembled WGS sequence"/>
</dbReference>
<keyword evidence="1" id="KW-0238">DNA-binding</keyword>
<protein>
    <submittedName>
        <fullName evidence="4">Phage integrase SAM-like domain-containing protein</fullName>
    </submittedName>
</protein>
<accession>A0ABW3K6T0</accession>
<proteinExistence type="predicted"/>
<comment type="caution">
    <text evidence="4">The sequence shown here is derived from an EMBL/GenBank/DDBJ whole genome shotgun (WGS) entry which is preliminary data.</text>
</comment>
<dbReference type="Gene3D" id="1.10.150.130">
    <property type="match status" value="1"/>
</dbReference>
<dbReference type="InterPro" id="IPR035386">
    <property type="entry name" value="Arm-DNA-bind_5"/>
</dbReference>
<dbReference type="Pfam" id="PF17293">
    <property type="entry name" value="Arm-DNA-bind_5"/>
    <property type="match status" value="1"/>
</dbReference>
<dbReference type="InterPro" id="IPR010998">
    <property type="entry name" value="Integrase_recombinase_N"/>
</dbReference>
<dbReference type="InterPro" id="IPR025269">
    <property type="entry name" value="SAM-like_dom"/>
</dbReference>
<sequence length="217" mass="26029">MVRRTISVKFYARKGRSTAAGLAPVCMRIYMGDQKFETNTKIYVKPEEWKNEKVKGTNEEAKRVNRCIEGFKMKAFDLQRELMNEGKEVTLDNIKAKWFGISLERPRMLMEIFAQHNHQMKELINKEFSPLTFERYETSFRHTQSFLRWKLKIDDIDIKLLNYEFIADYEFWLKSERRCDHNTTVKYTKINLRIQQNNTVASFGLYKYFFPSWDPTG</sequence>
<feature type="domain" description="Arm DNA-binding" evidence="3">
    <location>
        <begin position="10"/>
        <end position="95"/>
    </location>
</feature>
<dbReference type="Pfam" id="PF13102">
    <property type="entry name" value="Phage_int_SAM_5"/>
    <property type="match status" value="1"/>
</dbReference>
<evidence type="ECO:0000259" key="2">
    <source>
        <dbReference type="Pfam" id="PF13102"/>
    </source>
</evidence>
<evidence type="ECO:0000313" key="4">
    <source>
        <dbReference type="EMBL" id="MFD1001929.1"/>
    </source>
</evidence>